<dbReference type="InterPro" id="IPR050194">
    <property type="entry name" value="Glycosyltransferase_grp1"/>
</dbReference>
<dbReference type="CDD" id="cd03801">
    <property type="entry name" value="GT4_PimA-like"/>
    <property type="match status" value="1"/>
</dbReference>
<dbReference type="GO" id="GO:0016758">
    <property type="term" value="F:hexosyltransferase activity"/>
    <property type="evidence" value="ECO:0007669"/>
    <property type="project" value="TreeGrafter"/>
</dbReference>
<dbReference type="RefSeq" id="WP_277564567.1">
    <property type="nucleotide sequence ID" value="NZ_JAPDHZ010000002.1"/>
</dbReference>
<dbReference type="InterPro" id="IPR001296">
    <property type="entry name" value="Glyco_trans_1"/>
</dbReference>
<keyword evidence="4" id="KW-1185">Reference proteome</keyword>
<feature type="domain" description="Glycosyl transferase family 1" evidence="1">
    <location>
        <begin position="602"/>
        <end position="728"/>
    </location>
</feature>
<dbReference type="Proteomes" id="UP001153387">
    <property type="component" value="Unassembled WGS sequence"/>
</dbReference>
<evidence type="ECO:0000259" key="2">
    <source>
        <dbReference type="Pfam" id="PF13439"/>
    </source>
</evidence>
<dbReference type="PANTHER" id="PTHR45947:SF3">
    <property type="entry name" value="SULFOQUINOVOSYL TRANSFERASE SQD2"/>
    <property type="match status" value="1"/>
</dbReference>
<dbReference type="SUPFAM" id="SSF53756">
    <property type="entry name" value="UDP-Glycosyltransferase/glycogen phosphorylase"/>
    <property type="match status" value="2"/>
</dbReference>
<evidence type="ECO:0000313" key="3">
    <source>
        <dbReference type="EMBL" id="MDG0790772.1"/>
    </source>
</evidence>
<dbReference type="EMBL" id="JAPDHZ010000002">
    <property type="protein sequence ID" value="MDG0790772.1"/>
    <property type="molecule type" value="Genomic_DNA"/>
</dbReference>
<evidence type="ECO:0000313" key="4">
    <source>
        <dbReference type="Proteomes" id="UP001153387"/>
    </source>
</evidence>
<comment type="caution">
    <text evidence="3">The sequence shown here is derived from an EMBL/GenBank/DDBJ whole genome shotgun (WGS) entry which is preliminary data.</text>
</comment>
<dbReference type="InterPro" id="IPR028098">
    <property type="entry name" value="Glyco_trans_4-like_N"/>
</dbReference>
<organism evidence="3 4">
    <name type="scientific">Cohnella ginsengisoli</name>
    <dbReference type="NCBI Taxonomy" id="425004"/>
    <lineage>
        <taxon>Bacteria</taxon>
        <taxon>Bacillati</taxon>
        <taxon>Bacillota</taxon>
        <taxon>Bacilli</taxon>
        <taxon>Bacillales</taxon>
        <taxon>Paenibacillaceae</taxon>
        <taxon>Cohnella</taxon>
    </lineage>
</organism>
<gene>
    <name evidence="3" type="ORF">OMP38_07790</name>
</gene>
<evidence type="ECO:0000259" key="1">
    <source>
        <dbReference type="Pfam" id="PF00534"/>
    </source>
</evidence>
<protein>
    <submittedName>
        <fullName evidence="3">Glycosyltransferase</fullName>
    </submittedName>
</protein>
<dbReference type="Gene3D" id="3.40.50.2000">
    <property type="entry name" value="Glycogen Phosphorylase B"/>
    <property type="match status" value="4"/>
</dbReference>
<feature type="domain" description="Glycosyltransferase subfamily 4-like N-terminal" evidence="2">
    <location>
        <begin position="13"/>
        <end position="157"/>
    </location>
</feature>
<proteinExistence type="predicted"/>
<dbReference type="PANTHER" id="PTHR45947">
    <property type="entry name" value="SULFOQUINOVOSYL TRANSFERASE SQD2"/>
    <property type="match status" value="1"/>
</dbReference>
<dbReference type="Pfam" id="PF13439">
    <property type="entry name" value="Glyco_transf_4"/>
    <property type="match status" value="2"/>
</dbReference>
<dbReference type="AlphaFoldDB" id="A0A9X4KIJ7"/>
<name>A0A9X4KIJ7_9BACL</name>
<accession>A0A9X4KIJ7</accession>
<feature type="domain" description="Glycosyl transferase family 1" evidence="1">
    <location>
        <begin position="202"/>
        <end position="373"/>
    </location>
</feature>
<feature type="domain" description="Glycosyltransferase subfamily 4-like N-terminal" evidence="2">
    <location>
        <begin position="415"/>
        <end position="591"/>
    </location>
</feature>
<sequence>MKVGYYNHTADVSGAEISLLTMASNLWENEAVMLGPEGELADRARAAGLQYAVVPGYRARLTRNPLKLLRHAVGMAAEGRRLAKLIREHELDIVHANSIRAGLIVSLFARPRKLPVVWHIRDHMPQGLVGKFVRAVAARSASSLVCISEAVRQGTAELADKSARRSESGSRRGAPRELATVIHNGVALEHADEADREADRVRIRRELGASPDAVVVTIVGQIAPWKRQEDAIEALRLLLARGMDVRLWVVGEPKFREENIAYAERLKTMAAAADLAGRVVFTGFRSDIKEICRAADLLVLCSDNEPFGRVLIEAMGEGIPVVGTRAGGVPEIVTEGVSGLLYEVGEVRALADRIGELIAQPERRLVMGRAAYDRARSKFGIASTVTKIEALYRELRPARGAGPRVAIVHDYLNQMGGAERVVSSLLRMYPEAPIFTTIADRSRLPADLRSADIRTTWMQRIPGINKRFKWYFWLYPIVVRSMNLSGYDLIVSSSSAYAKGVRVPEGAVHVCYCHTPMRFAWDYGNYVKDMELPALVKKLSSFLIAPLRRWDAANTAGVDELIANSSIVQERIRDHYGRQATIIHPPVDTGRFDRAGAEERAPGDYYLVVSRLVSYKRIDLAVEACSLLGERLIVVGDGPDRERLARLAGPSVSFLGRLPDGEVERLMRGCRALLFPGVEDFGITPLEVNACGRPVIAYREGGALDTIRQGLNGLFFEKQTRESLARTLLGFQSWTWDSARIRAYAAGFGEERFEREIRSAVSAALSAREQPAASPAGQRKEAVV</sequence>
<reference evidence="3 4" key="1">
    <citation type="submission" date="2022-10" db="EMBL/GenBank/DDBJ databases">
        <title>Comparative genomic analysis of Cohnella hashimotonis sp. nov., isolated from the International Space Station.</title>
        <authorList>
            <person name="Simpson A."/>
            <person name="Venkateswaran K."/>
        </authorList>
    </citation>
    <scope>NUCLEOTIDE SEQUENCE [LARGE SCALE GENOMIC DNA]</scope>
    <source>
        <strain evidence="3 4">DSM 18997</strain>
    </source>
</reference>
<dbReference type="Pfam" id="PF00534">
    <property type="entry name" value="Glycos_transf_1"/>
    <property type="match status" value="2"/>
</dbReference>